<feature type="compositionally biased region" description="Low complexity" evidence="1">
    <location>
        <begin position="501"/>
        <end position="516"/>
    </location>
</feature>
<evidence type="ECO:0000313" key="2">
    <source>
        <dbReference type="EMBL" id="GJF00708.1"/>
    </source>
</evidence>
<accession>A0A9P3LPI8</accession>
<sequence>MYTGQMELRFRDMKLQLLQTQQKQEKDRATAKKTRGKAAKSASNVPEDVVELLPIITQCAALTHISQHPWDTRKGEWVSEWTKILVQTAELYKVVGPESRLLKYFGQIKFIEDEWQEALKAQRNYFTGQFHGAFGEASSRAKGELYLKSLTTITPGDIALTLMMIRFRYCSHIAFGQLLRVDGDYGPETHLDDLKQYLIYNWNKPGIVRLRKWCNSVIFKNKRPDFLKTEEAERWAAAEAENERLRELAELNDAMDIVDNDVPPFSLTSSHSSASQAFHTEPALAPLPRPIVPPTAPLAAPTISTTSQPTSQASKSLSSASAARALFRAGLAWGSKPGSFVQRPIAASVAAPEVTIGNTEVELDERSEHDTDNHVNWNANVQVEQDGSDLDRFDASFADLSLHNCAPRRATHPAHKTSAGRVSSTLQSVSADHRPDSEADSDPEEEVPPLPKKRPLSTKRPKLPPSPAPSDDGTDDDDDGPPMLTTALPMSMTAPESTNGAAALKVSKASKASKLSKAPKEPATTKVPLATKAAKRPGFKSKTIPAAQASEVPTRAQAGG</sequence>
<dbReference type="Proteomes" id="UP000703269">
    <property type="component" value="Unassembled WGS sequence"/>
</dbReference>
<reference evidence="2 3" key="1">
    <citation type="submission" date="2021-08" db="EMBL/GenBank/DDBJ databases">
        <title>Draft Genome Sequence of Phanerochaete sordida strain YK-624.</title>
        <authorList>
            <person name="Mori T."/>
            <person name="Dohra H."/>
            <person name="Suzuki T."/>
            <person name="Kawagishi H."/>
            <person name="Hirai H."/>
        </authorList>
    </citation>
    <scope>NUCLEOTIDE SEQUENCE [LARGE SCALE GENOMIC DNA]</scope>
    <source>
        <strain evidence="2 3">YK-624</strain>
    </source>
</reference>
<comment type="caution">
    <text evidence="2">The sequence shown here is derived from an EMBL/GenBank/DDBJ whole genome shotgun (WGS) entry which is preliminary data.</text>
</comment>
<feature type="compositionally biased region" description="Low complexity" evidence="1">
    <location>
        <begin position="299"/>
        <end position="316"/>
    </location>
</feature>
<evidence type="ECO:0000313" key="3">
    <source>
        <dbReference type="Proteomes" id="UP000703269"/>
    </source>
</evidence>
<feature type="compositionally biased region" description="Acidic residues" evidence="1">
    <location>
        <begin position="438"/>
        <end position="447"/>
    </location>
</feature>
<protein>
    <submittedName>
        <fullName evidence="2">Uncharacterized protein</fullName>
    </submittedName>
</protein>
<name>A0A9P3LPI8_9APHY</name>
<proteinExistence type="predicted"/>
<feature type="compositionally biased region" description="Pro residues" evidence="1">
    <location>
        <begin position="285"/>
        <end position="296"/>
    </location>
</feature>
<feature type="compositionally biased region" description="Basic residues" evidence="1">
    <location>
        <begin position="451"/>
        <end position="462"/>
    </location>
</feature>
<organism evidence="2 3">
    <name type="scientific">Phanerochaete sordida</name>
    <dbReference type="NCBI Taxonomy" id="48140"/>
    <lineage>
        <taxon>Eukaryota</taxon>
        <taxon>Fungi</taxon>
        <taxon>Dikarya</taxon>
        <taxon>Basidiomycota</taxon>
        <taxon>Agaricomycotina</taxon>
        <taxon>Agaricomycetes</taxon>
        <taxon>Polyporales</taxon>
        <taxon>Phanerochaetaceae</taxon>
        <taxon>Phanerochaete</taxon>
    </lineage>
</organism>
<evidence type="ECO:0000256" key="1">
    <source>
        <dbReference type="SAM" id="MobiDB-lite"/>
    </source>
</evidence>
<feature type="region of interest" description="Disordered" evidence="1">
    <location>
        <begin position="409"/>
        <end position="560"/>
    </location>
</feature>
<dbReference type="EMBL" id="BPQB01000187">
    <property type="protein sequence ID" value="GJF00708.1"/>
    <property type="molecule type" value="Genomic_DNA"/>
</dbReference>
<dbReference type="AlphaFoldDB" id="A0A9P3LPI8"/>
<feature type="region of interest" description="Disordered" evidence="1">
    <location>
        <begin position="21"/>
        <end position="42"/>
    </location>
</feature>
<keyword evidence="3" id="KW-1185">Reference proteome</keyword>
<gene>
    <name evidence="2" type="ORF">PsYK624_170060</name>
</gene>
<feature type="region of interest" description="Disordered" evidence="1">
    <location>
        <begin position="284"/>
        <end position="316"/>
    </location>
</feature>
<feature type="compositionally biased region" description="Polar residues" evidence="1">
    <location>
        <begin position="420"/>
        <end position="430"/>
    </location>
</feature>